<accession>A0A433D356</accession>
<name>A0A433D356_9FUNG</name>
<keyword evidence="2" id="KW-1185">Reference proteome</keyword>
<reference evidence="1 2" key="1">
    <citation type="journal article" date="2018" name="New Phytol.">
        <title>Phylogenomics of Endogonaceae and evolution of mycorrhizas within Mucoromycota.</title>
        <authorList>
            <person name="Chang Y."/>
            <person name="Desiro A."/>
            <person name="Na H."/>
            <person name="Sandor L."/>
            <person name="Lipzen A."/>
            <person name="Clum A."/>
            <person name="Barry K."/>
            <person name="Grigoriev I.V."/>
            <person name="Martin F.M."/>
            <person name="Stajich J.E."/>
            <person name="Smith M.E."/>
            <person name="Bonito G."/>
            <person name="Spatafora J.W."/>
        </authorList>
    </citation>
    <scope>NUCLEOTIDE SEQUENCE [LARGE SCALE GENOMIC DNA]</scope>
    <source>
        <strain evidence="1 2">GMNB39</strain>
    </source>
</reference>
<evidence type="ECO:0000313" key="1">
    <source>
        <dbReference type="EMBL" id="RUP45286.1"/>
    </source>
</evidence>
<dbReference type="Proteomes" id="UP000268093">
    <property type="component" value="Unassembled WGS sequence"/>
</dbReference>
<proteinExistence type="predicted"/>
<protein>
    <submittedName>
        <fullName evidence="1">Uncharacterized protein</fullName>
    </submittedName>
</protein>
<dbReference type="EMBL" id="RBNI01007527">
    <property type="protein sequence ID" value="RUP45286.1"/>
    <property type="molecule type" value="Genomic_DNA"/>
</dbReference>
<dbReference type="AlphaFoldDB" id="A0A433D356"/>
<sequence>METSSTETSSAAVQRTWDPYFDVSSRQRLLSTSRTFAKEAFELERSLELLSEKGGGTAKASARSLLASYNIKETSHGERAGERRSGILTETTSTFDSLRQERRIEIFIPPWRNPIDSMQICIPPLNSILLLEETSRRASLDINQTTRADMFKVLRAKHSKTELSGLVQKTAQAARNCSKEILEELLDNTHFELRQQGKSAKYKKLLRMSPSLDAYGREYADDIRCPSNDRGHPCASQYASVHSSIFSEQFRLRRRTNSRQLVRREKVAKVTVRISQSSATLEAEESRWHSVYSSPQQGVHRVIPTLIWSILQYL</sequence>
<comment type="caution">
    <text evidence="1">The sequence shown here is derived from an EMBL/GenBank/DDBJ whole genome shotgun (WGS) entry which is preliminary data.</text>
</comment>
<gene>
    <name evidence="1" type="ORF">BC936DRAFT_148370</name>
</gene>
<evidence type="ECO:0000313" key="2">
    <source>
        <dbReference type="Proteomes" id="UP000268093"/>
    </source>
</evidence>
<organism evidence="1 2">
    <name type="scientific">Jimgerdemannia flammicorona</name>
    <dbReference type="NCBI Taxonomy" id="994334"/>
    <lineage>
        <taxon>Eukaryota</taxon>
        <taxon>Fungi</taxon>
        <taxon>Fungi incertae sedis</taxon>
        <taxon>Mucoromycota</taxon>
        <taxon>Mucoromycotina</taxon>
        <taxon>Endogonomycetes</taxon>
        <taxon>Endogonales</taxon>
        <taxon>Endogonaceae</taxon>
        <taxon>Jimgerdemannia</taxon>
    </lineage>
</organism>